<keyword evidence="2" id="KW-1185">Reference proteome</keyword>
<evidence type="ECO:0000313" key="2">
    <source>
        <dbReference type="Proteomes" id="UP000054107"/>
    </source>
</evidence>
<accession>A0A0B7NS94</accession>
<gene>
    <name evidence="1" type="primary">PARPA_12480.1 scaffold 45109</name>
</gene>
<dbReference type="Proteomes" id="UP000054107">
    <property type="component" value="Unassembled WGS sequence"/>
</dbReference>
<evidence type="ECO:0000313" key="1">
    <source>
        <dbReference type="EMBL" id="CEP18178.1"/>
    </source>
</evidence>
<dbReference type="EMBL" id="LN733769">
    <property type="protein sequence ID" value="CEP18178.1"/>
    <property type="molecule type" value="Genomic_DNA"/>
</dbReference>
<dbReference type="STRING" id="35722.A0A0B7NS94"/>
<dbReference type="OrthoDB" id="2237161at2759"/>
<proteinExistence type="predicted"/>
<reference evidence="1 2" key="1">
    <citation type="submission" date="2014-09" db="EMBL/GenBank/DDBJ databases">
        <authorList>
            <person name="Ellenberger Sabrina"/>
        </authorList>
    </citation>
    <scope>NUCLEOTIDE SEQUENCE [LARGE SCALE GENOMIC DNA]</scope>
    <source>
        <strain evidence="1 2">CBS 412.66</strain>
    </source>
</reference>
<name>A0A0B7NS94_9FUNG</name>
<protein>
    <submittedName>
        <fullName evidence="1">Uncharacterized protein</fullName>
    </submittedName>
</protein>
<organism evidence="1 2">
    <name type="scientific">Parasitella parasitica</name>
    <dbReference type="NCBI Taxonomy" id="35722"/>
    <lineage>
        <taxon>Eukaryota</taxon>
        <taxon>Fungi</taxon>
        <taxon>Fungi incertae sedis</taxon>
        <taxon>Mucoromycota</taxon>
        <taxon>Mucoromycotina</taxon>
        <taxon>Mucoromycetes</taxon>
        <taxon>Mucorales</taxon>
        <taxon>Mucorineae</taxon>
        <taxon>Mucoraceae</taxon>
        <taxon>Parasitella</taxon>
    </lineage>
</organism>
<sequence>MSNLLLVDQDVISIVVSAVVGPKAKDQYVAIPTEWIDFTRSDFAYEPVNCSNELPRILIDYLRSVFRQHKAFKLLIVVTIVINSTTRDLLETEIPGSPISFAKQLSSIGWASSCLFFSAEAIAPYLNETPFNPLLALVHRLIEQETLLINFTQYDDPRLVCLYTKMKNILGDYIHGNESSIHALKSVCAQSKSECYKAKAALEIKINLLACVLKQP</sequence>
<dbReference type="AlphaFoldDB" id="A0A0B7NS94"/>